<evidence type="ECO:0000313" key="2">
    <source>
        <dbReference type="Proteomes" id="UP001153334"/>
    </source>
</evidence>
<dbReference type="Proteomes" id="UP001153334">
    <property type="component" value="Unassembled WGS sequence"/>
</dbReference>
<proteinExistence type="predicted"/>
<protein>
    <submittedName>
        <fullName evidence="1">Uncharacterized protein</fullName>
    </submittedName>
</protein>
<sequence>MADTTAIVLDSSNIATMSGAAAAVTAGASRYRRAQAAFFTGQRPNSHSIDTASYMNHLRAPAPSRMPTNRGGGIHIHYQGRCPHDAVYSPSYPDNYLALRAENGGYFSPRDARTSRYNYHSEYHNSPCGCSQCYWKDFLTNDIEKYKTTRKQLRETYVWNLRELVRRHRASPTKSRAEKDSELEKLY</sequence>
<evidence type="ECO:0000313" key="1">
    <source>
        <dbReference type="EMBL" id="KAJ8119776.1"/>
    </source>
</evidence>
<comment type="caution">
    <text evidence="1">The sequence shown here is derived from an EMBL/GenBank/DDBJ whole genome shotgun (WGS) entry which is preliminary data.</text>
</comment>
<dbReference type="EMBL" id="JAPESX010000771">
    <property type="protein sequence ID" value="KAJ8119776.1"/>
    <property type="molecule type" value="Genomic_DNA"/>
</dbReference>
<organism evidence="1 2">
    <name type="scientific">Nemania bipapillata</name>
    <dbReference type="NCBI Taxonomy" id="110536"/>
    <lineage>
        <taxon>Eukaryota</taxon>
        <taxon>Fungi</taxon>
        <taxon>Dikarya</taxon>
        <taxon>Ascomycota</taxon>
        <taxon>Pezizomycotina</taxon>
        <taxon>Sordariomycetes</taxon>
        <taxon>Xylariomycetidae</taxon>
        <taxon>Xylariales</taxon>
        <taxon>Xylariaceae</taxon>
        <taxon>Nemania</taxon>
    </lineage>
</organism>
<keyword evidence="2" id="KW-1185">Reference proteome</keyword>
<reference evidence="1" key="1">
    <citation type="submission" date="2022-11" db="EMBL/GenBank/DDBJ databases">
        <title>Genome Sequence of Nemania bipapillata.</title>
        <authorList>
            <person name="Buettner E."/>
        </authorList>
    </citation>
    <scope>NUCLEOTIDE SEQUENCE</scope>
    <source>
        <strain evidence="1">CP14</strain>
    </source>
</reference>
<name>A0ACC2IXD2_9PEZI</name>
<accession>A0ACC2IXD2</accession>
<gene>
    <name evidence="1" type="ORF">ONZ43_g3349</name>
</gene>